<feature type="transmembrane region" description="Helical" evidence="5">
    <location>
        <begin position="351"/>
        <end position="376"/>
    </location>
</feature>
<feature type="transmembrane region" description="Helical" evidence="5">
    <location>
        <begin position="270"/>
        <end position="291"/>
    </location>
</feature>
<name>A0A8J8NVE1_HALGN</name>
<dbReference type="PANTHER" id="PTHR22950:SF349">
    <property type="entry name" value="AMINO ACID TRANSPORTER TRANSMEMBRANE DOMAIN-CONTAINING PROTEIN"/>
    <property type="match status" value="1"/>
</dbReference>
<organism evidence="7 8">
    <name type="scientific">Halteria grandinella</name>
    <dbReference type="NCBI Taxonomy" id="5974"/>
    <lineage>
        <taxon>Eukaryota</taxon>
        <taxon>Sar</taxon>
        <taxon>Alveolata</taxon>
        <taxon>Ciliophora</taxon>
        <taxon>Intramacronucleata</taxon>
        <taxon>Spirotrichea</taxon>
        <taxon>Stichotrichia</taxon>
        <taxon>Sporadotrichida</taxon>
        <taxon>Halteriidae</taxon>
        <taxon>Halteria</taxon>
    </lineage>
</organism>
<dbReference type="Proteomes" id="UP000785679">
    <property type="component" value="Unassembled WGS sequence"/>
</dbReference>
<dbReference type="EMBL" id="RRYP01006893">
    <property type="protein sequence ID" value="TNV80889.1"/>
    <property type="molecule type" value="Genomic_DNA"/>
</dbReference>
<keyword evidence="2 5" id="KW-0812">Transmembrane</keyword>
<feature type="transmembrane region" description="Helical" evidence="5">
    <location>
        <begin position="167"/>
        <end position="188"/>
    </location>
</feature>
<dbReference type="PANTHER" id="PTHR22950">
    <property type="entry name" value="AMINO ACID TRANSPORTER"/>
    <property type="match status" value="1"/>
</dbReference>
<comment type="caution">
    <text evidence="7">The sequence shown here is derived from an EMBL/GenBank/DDBJ whole genome shotgun (WGS) entry which is preliminary data.</text>
</comment>
<keyword evidence="8" id="KW-1185">Reference proteome</keyword>
<dbReference type="GO" id="GO:0015179">
    <property type="term" value="F:L-amino acid transmembrane transporter activity"/>
    <property type="evidence" value="ECO:0007669"/>
    <property type="project" value="TreeGrafter"/>
</dbReference>
<feature type="transmembrane region" description="Helical" evidence="5">
    <location>
        <begin position="208"/>
        <end position="226"/>
    </location>
</feature>
<evidence type="ECO:0000313" key="7">
    <source>
        <dbReference type="EMBL" id="TNV80889.1"/>
    </source>
</evidence>
<dbReference type="GO" id="GO:0005774">
    <property type="term" value="C:vacuolar membrane"/>
    <property type="evidence" value="ECO:0007669"/>
    <property type="project" value="TreeGrafter"/>
</dbReference>
<feature type="transmembrane region" description="Helical" evidence="5">
    <location>
        <begin position="113"/>
        <end position="132"/>
    </location>
</feature>
<feature type="transmembrane region" description="Helical" evidence="5">
    <location>
        <begin position="421"/>
        <end position="441"/>
    </location>
</feature>
<evidence type="ECO:0000256" key="4">
    <source>
        <dbReference type="ARBA" id="ARBA00023136"/>
    </source>
</evidence>
<accession>A0A8J8NVE1</accession>
<sequence length="483" mass="54005">MLDEPLYIIKSERASQGKGSAFNSANVSRGSNTKNKSALAVLQQQFLEIDDCEKPPRASAVPSDEWAQMYGLQEKTKKIGAASEDYSGQSEFKLFTVSVKLFFGISYLSMPNTFAQCGIFGGIALFTIMIVVNGMTMMQLLKVAEAYRDVKSYSDLGERIFGKHGQLVVDICILIKQVATCVTYLYFVATQLDFIICRESSHCLGNKIYMLVLIIPVIMMSSIMTYQHMSYLSIPSICIALTGMLCIFYYSFSQMTMGLTSSEELVYFDFWKVVGRMGLAMYLFDGTAMIVNVSAEAGPVMRKRYPKILMKAIIFDLTLFILFASICYYVYREDSQPIFTMSLVPINSMVIVIFGCVCINALTSYPMQILSAFTIIEKFIMIPNDQEGLNAIKRVTLRALIIIMTTLLCMMVKTFTDFINIAGALGSVTVAFILPQLFYLKTFKNSLSIQAKIGCYSIAIFGLIGGSYSIYYSIHKLMQGDFS</sequence>
<feature type="transmembrane region" description="Helical" evidence="5">
    <location>
        <begin position="312"/>
        <end position="331"/>
    </location>
</feature>
<evidence type="ECO:0000313" key="8">
    <source>
        <dbReference type="Proteomes" id="UP000785679"/>
    </source>
</evidence>
<feature type="domain" description="Amino acid transporter transmembrane" evidence="6">
    <location>
        <begin position="92"/>
        <end position="474"/>
    </location>
</feature>
<proteinExistence type="predicted"/>
<feature type="transmembrane region" description="Helical" evidence="5">
    <location>
        <begin position="231"/>
        <end position="250"/>
    </location>
</feature>
<gene>
    <name evidence="7" type="ORF">FGO68_gene16300</name>
</gene>
<keyword evidence="3 5" id="KW-1133">Transmembrane helix</keyword>
<keyword evidence="4 5" id="KW-0472">Membrane</keyword>
<comment type="subcellular location">
    <subcellularLocation>
        <location evidence="1">Membrane</location>
        <topology evidence="1">Multi-pass membrane protein</topology>
    </subcellularLocation>
</comment>
<feature type="transmembrane region" description="Helical" evidence="5">
    <location>
        <begin position="453"/>
        <end position="474"/>
    </location>
</feature>
<evidence type="ECO:0000256" key="5">
    <source>
        <dbReference type="SAM" id="Phobius"/>
    </source>
</evidence>
<evidence type="ECO:0000256" key="2">
    <source>
        <dbReference type="ARBA" id="ARBA00022692"/>
    </source>
</evidence>
<evidence type="ECO:0000256" key="1">
    <source>
        <dbReference type="ARBA" id="ARBA00004141"/>
    </source>
</evidence>
<reference evidence="7" key="1">
    <citation type="submission" date="2019-06" db="EMBL/GenBank/DDBJ databases">
        <authorList>
            <person name="Zheng W."/>
        </authorList>
    </citation>
    <scope>NUCLEOTIDE SEQUENCE</scope>
    <source>
        <strain evidence="7">QDHG01</strain>
    </source>
</reference>
<evidence type="ECO:0000259" key="6">
    <source>
        <dbReference type="Pfam" id="PF01490"/>
    </source>
</evidence>
<evidence type="ECO:0000256" key="3">
    <source>
        <dbReference type="ARBA" id="ARBA00022989"/>
    </source>
</evidence>
<dbReference type="InterPro" id="IPR013057">
    <property type="entry name" value="AA_transpt_TM"/>
</dbReference>
<feature type="transmembrane region" description="Helical" evidence="5">
    <location>
        <begin position="397"/>
        <end position="415"/>
    </location>
</feature>
<dbReference type="AlphaFoldDB" id="A0A8J8NVE1"/>
<dbReference type="OrthoDB" id="339469at2759"/>
<dbReference type="Pfam" id="PF01490">
    <property type="entry name" value="Aa_trans"/>
    <property type="match status" value="1"/>
</dbReference>
<protein>
    <recommendedName>
        <fullName evidence="6">Amino acid transporter transmembrane domain-containing protein</fullName>
    </recommendedName>
</protein>